<feature type="domain" description="PPIase cyclophilin-type" evidence="6">
    <location>
        <begin position="117"/>
        <end position="274"/>
    </location>
</feature>
<keyword evidence="3 5" id="KW-0697">Rotamase</keyword>
<comment type="catalytic activity">
    <reaction evidence="1 5">
        <text>[protein]-peptidylproline (omega=180) = [protein]-peptidylproline (omega=0)</text>
        <dbReference type="Rhea" id="RHEA:16237"/>
        <dbReference type="Rhea" id="RHEA-COMP:10747"/>
        <dbReference type="Rhea" id="RHEA-COMP:10748"/>
        <dbReference type="ChEBI" id="CHEBI:83833"/>
        <dbReference type="ChEBI" id="CHEBI:83834"/>
        <dbReference type="EC" id="5.2.1.8"/>
    </reaction>
</comment>
<evidence type="ECO:0000313" key="7">
    <source>
        <dbReference type="EMBL" id="KAK3235838.1"/>
    </source>
</evidence>
<reference evidence="7 8" key="1">
    <citation type="journal article" date="2015" name="Genome Biol. Evol.">
        <title>Comparative Genomics of a Bacterivorous Green Alga Reveals Evolutionary Causalities and Consequences of Phago-Mixotrophic Mode of Nutrition.</title>
        <authorList>
            <person name="Burns J.A."/>
            <person name="Paasch A."/>
            <person name="Narechania A."/>
            <person name="Kim E."/>
        </authorList>
    </citation>
    <scope>NUCLEOTIDE SEQUENCE [LARGE SCALE GENOMIC DNA]</scope>
    <source>
        <strain evidence="7 8">PLY_AMNH</strain>
    </source>
</reference>
<dbReference type="InterPro" id="IPR002130">
    <property type="entry name" value="Cyclophilin-type_PPIase_dom"/>
</dbReference>
<dbReference type="GO" id="GO:0006457">
    <property type="term" value="P:protein folding"/>
    <property type="evidence" value="ECO:0007669"/>
    <property type="project" value="InterPro"/>
</dbReference>
<accession>A0AAE0EP70</accession>
<protein>
    <recommendedName>
        <fullName evidence="5">Peptidyl-prolyl cis-trans isomerase</fullName>
        <shortName evidence="5">PPIase</shortName>
        <ecNumber evidence="5">5.2.1.8</ecNumber>
    </recommendedName>
</protein>
<evidence type="ECO:0000259" key="6">
    <source>
        <dbReference type="PROSITE" id="PS50072"/>
    </source>
</evidence>
<dbReference type="PROSITE" id="PS00170">
    <property type="entry name" value="CSA_PPIASE_1"/>
    <property type="match status" value="1"/>
</dbReference>
<evidence type="ECO:0000256" key="4">
    <source>
        <dbReference type="ARBA" id="ARBA00023235"/>
    </source>
</evidence>
<comment type="caution">
    <text evidence="7">The sequence shown here is derived from an EMBL/GenBank/DDBJ whole genome shotgun (WGS) entry which is preliminary data.</text>
</comment>
<evidence type="ECO:0000256" key="5">
    <source>
        <dbReference type="RuleBase" id="RU363019"/>
    </source>
</evidence>
<gene>
    <name evidence="7" type="ORF">CYMTET_53997</name>
</gene>
<dbReference type="GO" id="GO:0003755">
    <property type="term" value="F:peptidyl-prolyl cis-trans isomerase activity"/>
    <property type="evidence" value="ECO:0007669"/>
    <property type="project" value="UniProtKB-UniRule"/>
</dbReference>
<dbReference type="EC" id="5.2.1.8" evidence="5"/>
<dbReference type="PROSITE" id="PS50072">
    <property type="entry name" value="CSA_PPIASE_2"/>
    <property type="match status" value="1"/>
</dbReference>
<proteinExistence type="inferred from homology"/>
<organism evidence="7 8">
    <name type="scientific">Cymbomonas tetramitiformis</name>
    <dbReference type="NCBI Taxonomy" id="36881"/>
    <lineage>
        <taxon>Eukaryota</taxon>
        <taxon>Viridiplantae</taxon>
        <taxon>Chlorophyta</taxon>
        <taxon>Pyramimonadophyceae</taxon>
        <taxon>Pyramimonadales</taxon>
        <taxon>Pyramimonadaceae</taxon>
        <taxon>Cymbomonas</taxon>
    </lineage>
</organism>
<dbReference type="PANTHER" id="PTHR11071:SF561">
    <property type="entry name" value="PEPTIDYL-PROLYL CIS-TRANS ISOMERASE D-RELATED"/>
    <property type="match status" value="1"/>
</dbReference>
<dbReference type="PANTHER" id="PTHR11071">
    <property type="entry name" value="PEPTIDYL-PROLYL CIS-TRANS ISOMERASE"/>
    <property type="match status" value="1"/>
</dbReference>
<dbReference type="FunFam" id="2.40.100.10:FF:000001">
    <property type="entry name" value="Peptidyl-prolyl cis-trans isomerase"/>
    <property type="match status" value="1"/>
</dbReference>
<dbReference type="GO" id="GO:0016018">
    <property type="term" value="F:cyclosporin A binding"/>
    <property type="evidence" value="ECO:0007669"/>
    <property type="project" value="TreeGrafter"/>
</dbReference>
<dbReference type="InterPro" id="IPR029000">
    <property type="entry name" value="Cyclophilin-like_dom_sf"/>
</dbReference>
<dbReference type="InterPro" id="IPR020892">
    <property type="entry name" value="Cyclophilin-type_PPIase_CS"/>
</dbReference>
<evidence type="ECO:0000256" key="3">
    <source>
        <dbReference type="ARBA" id="ARBA00023110"/>
    </source>
</evidence>
<dbReference type="EMBL" id="LGRX02035213">
    <property type="protein sequence ID" value="KAK3235838.1"/>
    <property type="molecule type" value="Genomic_DNA"/>
</dbReference>
<comment type="similarity">
    <text evidence="2 5">Belongs to the cyclophilin-type PPIase family.</text>
</comment>
<name>A0AAE0EP70_9CHLO</name>
<dbReference type="Proteomes" id="UP001190700">
    <property type="component" value="Unassembled WGS sequence"/>
</dbReference>
<keyword evidence="4 5" id="KW-0413">Isomerase</keyword>
<dbReference type="SUPFAM" id="SSF50891">
    <property type="entry name" value="Cyclophilin-like"/>
    <property type="match status" value="1"/>
</dbReference>
<dbReference type="Pfam" id="PF00160">
    <property type="entry name" value="Pro_isomerase"/>
    <property type="match status" value="1"/>
</dbReference>
<evidence type="ECO:0000313" key="8">
    <source>
        <dbReference type="Proteomes" id="UP001190700"/>
    </source>
</evidence>
<keyword evidence="8" id="KW-1185">Reference proteome</keyword>
<dbReference type="PRINTS" id="PR00153">
    <property type="entry name" value="CSAPPISMRASE"/>
</dbReference>
<dbReference type="AlphaFoldDB" id="A0AAE0EP70"/>
<sequence>MVYIATQAPAFNLVAKCQRRKAASQVAGHKTAHRVISCNAKNSSSHEQTSRRAILSAGVLSGGIAAQPPAQAGLFDAFDPNKSLEASKDESTSRFVQYARSAPPANSPTNEITEKVYFDIEIGGESSGRIVMGLYGADLPNTVRNFKELTTGERGFGYANSKFHRVIKNFVIQGGDFTRGDGRGGYSIYGSSFPDEGFMYGHAEAGALSMANAGPGTNGSQFFITLAPTPFLNGKHVVFGKVLEGLEVVRAVEANPTGAGDKPRKDVTIVASGVLDI</sequence>
<evidence type="ECO:0000256" key="1">
    <source>
        <dbReference type="ARBA" id="ARBA00000971"/>
    </source>
</evidence>
<dbReference type="Gene3D" id="2.40.100.10">
    <property type="entry name" value="Cyclophilin-like"/>
    <property type="match status" value="1"/>
</dbReference>
<evidence type="ECO:0000256" key="2">
    <source>
        <dbReference type="ARBA" id="ARBA00007365"/>
    </source>
</evidence>
<comment type="function">
    <text evidence="5">PPIases accelerate the folding of proteins. It catalyzes the cis-trans isomerization of proline imidic peptide bonds in oligopeptides.</text>
</comment>
<dbReference type="GO" id="GO:0005737">
    <property type="term" value="C:cytoplasm"/>
    <property type="evidence" value="ECO:0007669"/>
    <property type="project" value="TreeGrafter"/>
</dbReference>